<dbReference type="PANTHER" id="PTHR14308">
    <property type="entry name" value="WAP FOUR-DISULFIDE CORE DOMAIN PROTEIN 1"/>
    <property type="match status" value="1"/>
</dbReference>
<organism evidence="3 4">
    <name type="scientific">Mya arenaria</name>
    <name type="common">Soft-shell clam</name>
    <dbReference type="NCBI Taxonomy" id="6604"/>
    <lineage>
        <taxon>Eukaryota</taxon>
        <taxon>Metazoa</taxon>
        <taxon>Spiralia</taxon>
        <taxon>Lophotrochozoa</taxon>
        <taxon>Mollusca</taxon>
        <taxon>Bivalvia</taxon>
        <taxon>Autobranchia</taxon>
        <taxon>Heteroconchia</taxon>
        <taxon>Euheterodonta</taxon>
        <taxon>Imparidentia</taxon>
        <taxon>Neoheterodontei</taxon>
        <taxon>Myida</taxon>
        <taxon>Myoidea</taxon>
        <taxon>Myidae</taxon>
        <taxon>Mya</taxon>
    </lineage>
</organism>
<dbReference type="SUPFAM" id="SSF57256">
    <property type="entry name" value="Elafin-like"/>
    <property type="match status" value="1"/>
</dbReference>
<proteinExistence type="predicted"/>
<dbReference type="InterPro" id="IPR008197">
    <property type="entry name" value="WAP_dom"/>
</dbReference>
<dbReference type="Proteomes" id="UP001164746">
    <property type="component" value="Chromosome 9"/>
</dbReference>
<accession>A0ABY7F088</accession>
<dbReference type="Pfam" id="PF00095">
    <property type="entry name" value="WAP"/>
    <property type="match status" value="1"/>
</dbReference>
<feature type="compositionally biased region" description="Basic residues" evidence="1">
    <location>
        <begin position="278"/>
        <end position="296"/>
    </location>
</feature>
<evidence type="ECO:0000313" key="4">
    <source>
        <dbReference type="Proteomes" id="UP001164746"/>
    </source>
</evidence>
<feature type="region of interest" description="Disordered" evidence="1">
    <location>
        <begin position="263"/>
        <end position="296"/>
    </location>
</feature>
<evidence type="ECO:0000313" key="3">
    <source>
        <dbReference type="EMBL" id="WAR14491.1"/>
    </source>
</evidence>
<dbReference type="InterPro" id="IPR036645">
    <property type="entry name" value="Elafin-like_sf"/>
</dbReference>
<feature type="domain" description="WAP" evidence="2">
    <location>
        <begin position="101"/>
        <end position="142"/>
    </location>
</feature>
<dbReference type="PANTHER" id="PTHR14308:SF0">
    <property type="entry name" value="WAP FOUR-DISULFIDE CORE DOMAIN PROTEIN 1"/>
    <property type="match status" value="1"/>
</dbReference>
<sequence length="296" mass="32941">MAFVAGRSFAFSRAMSTMWNGFNFSLFVGIFWLKLHNNIFLFNLGAQVPFGKVNYKVVTQKTKGLGEDQVLDNAREKWVVDSVIYDDYQSDGLAESTLDDICPPIPHAIEEDACIMPTCKSDVDCPDDFRCCYNGCVYACLPEMKPPPLVDWRKEPQRSRSGISWLISGPPGPGTEVELCSTTPSDPDEDPLLCPRGYFCHVTDTGNPKKGIPNSDSQREEEILLSSAGLKSGKTCTVDNIRLLEGASINRCNKGFLSCKRKKGKNNVDVEIKDKSPKNSRPRKRNKGKKGRKKST</sequence>
<dbReference type="Gene3D" id="4.10.75.10">
    <property type="entry name" value="Elafin-like"/>
    <property type="match status" value="1"/>
</dbReference>
<reference evidence="3" key="1">
    <citation type="submission" date="2022-11" db="EMBL/GenBank/DDBJ databases">
        <title>Centuries of genome instability and evolution in soft-shell clam transmissible cancer (bioRxiv).</title>
        <authorList>
            <person name="Hart S.F.M."/>
            <person name="Yonemitsu M.A."/>
            <person name="Giersch R.M."/>
            <person name="Beal B.F."/>
            <person name="Arriagada G."/>
            <person name="Davis B.W."/>
            <person name="Ostrander E.A."/>
            <person name="Goff S.P."/>
            <person name="Metzger M.J."/>
        </authorList>
    </citation>
    <scope>NUCLEOTIDE SEQUENCE</scope>
    <source>
        <strain evidence="3">MELC-2E11</strain>
        <tissue evidence="3">Siphon/mantle</tissue>
    </source>
</reference>
<feature type="compositionally biased region" description="Basic and acidic residues" evidence="1">
    <location>
        <begin position="266"/>
        <end position="277"/>
    </location>
</feature>
<dbReference type="InterPro" id="IPR042357">
    <property type="entry name" value="WFDC1"/>
</dbReference>
<keyword evidence="4" id="KW-1185">Reference proteome</keyword>
<evidence type="ECO:0000256" key="1">
    <source>
        <dbReference type="SAM" id="MobiDB-lite"/>
    </source>
</evidence>
<dbReference type="EMBL" id="CP111020">
    <property type="protein sequence ID" value="WAR14491.1"/>
    <property type="molecule type" value="Genomic_DNA"/>
</dbReference>
<protein>
    <submittedName>
        <fullName evidence="3">WFDC1-like protein</fullName>
    </submittedName>
</protein>
<gene>
    <name evidence="3" type="ORF">MAR_004596</name>
</gene>
<name>A0ABY7F088_MYAAR</name>
<evidence type="ECO:0000259" key="2">
    <source>
        <dbReference type="Pfam" id="PF00095"/>
    </source>
</evidence>